<proteinExistence type="predicted"/>
<evidence type="ECO:0000313" key="5">
    <source>
        <dbReference type="Proteomes" id="UP001140011"/>
    </source>
</evidence>
<dbReference type="SMART" id="SM00320">
    <property type="entry name" value="WD40"/>
    <property type="match status" value="7"/>
</dbReference>
<dbReference type="PANTHER" id="PTHR19879:SF9">
    <property type="entry name" value="TRANSCRIPTION INITIATION FACTOR TFIID SUBUNIT 5"/>
    <property type="match status" value="1"/>
</dbReference>
<feature type="repeat" description="WD" evidence="3">
    <location>
        <begin position="13"/>
        <end position="54"/>
    </location>
</feature>
<feature type="repeat" description="WD" evidence="3">
    <location>
        <begin position="196"/>
        <end position="237"/>
    </location>
</feature>
<dbReference type="Proteomes" id="UP001140011">
    <property type="component" value="Unassembled WGS sequence"/>
</dbReference>
<dbReference type="PANTHER" id="PTHR19879">
    <property type="entry name" value="TRANSCRIPTION INITIATION FACTOR TFIID"/>
    <property type="match status" value="1"/>
</dbReference>
<evidence type="ECO:0000256" key="2">
    <source>
        <dbReference type="ARBA" id="ARBA00022737"/>
    </source>
</evidence>
<name>A0A9W8GSP2_9FUNG</name>
<evidence type="ECO:0000256" key="3">
    <source>
        <dbReference type="PROSITE-ProRule" id="PRU00221"/>
    </source>
</evidence>
<keyword evidence="1 3" id="KW-0853">WD repeat</keyword>
<feature type="repeat" description="WD" evidence="3">
    <location>
        <begin position="55"/>
        <end position="96"/>
    </location>
</feature>
<dbReference type="OrthoDB" id="538223at2759"/>
<protein>
    <submittedName>
        <fullName evidence="4">WD repeat-containing protein 61</fullName>
    </submittedName>
</protein>
<gene>
    <name evidence="4" type="primary">WDR61</name>
    <name evidence="4" type="ORF">GGI19_005226</name>
</gene>
<reference evidence="4" key="1">
    <citation type="submission" date="2022-07" db="EMBL/GenBank/DDBJ databases">
        <title>Phylogenomic reconstructions and comparative analyses of Kickxellomycotina fungi.</title>
        <authorList>
            <person name="Reynolds N.K."/>
            <person name="Stajich J.E."/>
            <person name="Barry K."/>
            <person name="Grigoriev I.V."/>
            <person name="Crous P."/>
            <person name="Smith M.E."/>
        </authorList>
    </citation>
    <scope>NUCLEOTIDE SEQUENCE</scope>
    <source>
        <strain evidence="4">BCRC 34297</strain>
    </source>
</reference>
<keyword evidence="5" id="KW-1185">Reference proteome</keyword>
<dbReference type="InterPro" id="IPR011047">
    <property type="entry name" value="Quinoprotein_ADH-like_sf"/>
</dbReference>
<organism evidence="4 5">
    <name type="scientific">Coemansia pectinata</name>
    <dbReference type="NCBI Taxonomy" id="1052879"/>
    <lineage>
        <taxon>Eukaryota</taxon>
        <taxon>Fungi</taxon>
        <taxon>Fungi incertae sedis</taxon>
        <taxon>Zoopagomycota</taxon>
        <taxon>Kickxellomycotina</taxon>
        <taxon>Kickxellomycetes</taxon>
        <taxon>Kickxellales</taxon>
        <taxon>Kickxellaceae</taxon>
        <taxon>Coemansia</taxon>
    </lineage>
</organism>
<sequence>MSSALYAAGAAIDQAHEDDIWNSCWVPGKHRLLTAGSDEVTKIWDAQNGECVGQLKDGDYAITSVDVNRQGTRALTSSMDNTLRVWDIGTRKSLNDAKPLLSINAGPINAWKSRFVSRKGDGDDVPADLIASSTDSGTVKLWSLEDGSMIRELNTSRPNFMYALAVSPDGTKIACAGVGSHVYVFDTEAGMLLCTFSGHSDNVRSVSFSADSSLLVTASDDKQIQLHDVRHGSPVTTLLGHHGWVLTAEMHPSGAYIASGSVDTKVKIWDMAQRACVETHSQHSQAVWSVAWQRSSDDVPITRPMLASVGEDCSVHLYDPLLA</sequence>
<feature type="repeat" description="WD" evidence="3">
    <location>
        <begin position="238"/>
        <end position="279"/>
    </location>
</feature>
<dbReference type="InterPro" id="IPR001680">
    <property type="entry name" value="WD40_rpt"/>
</dbReference>
<dbReference type="EMBL" id="JANBUH010000604">
    <property type="protein sequence ID" value="KAJ2750225.1"/>
    <property type="molecule type" value="Genomic_DNA"/>
</dbReference>
<dbReference type="PRINTS" id="PR00320">
    <property type="entry name" value="GPROTEINBRPT"/>
</dbReference>
<accession>A0A9W8GSP2</accession>
<dbReference type="AlphaFoldDB" id="A0A9W8GSP2"/>
<dbReference type="InterPro" id="IPR015943">
    <property type="entry name" value="WD40/YVTN_repeat-like_dom_sf"/>
</dbReference>
<evidence type="ECO:0000256" key="1">
    <source>
        <dbReference type="ARBA" id="ARBA00022574"/>
    </source>
</evidence>
<dbReference type="CDD" id="cd00200">
    <property type="entry name" value="WD40"/>
    <property type="match status" value="1"/>
</dbReference>
<dbReference type="InterPro" id="IPR019775">
    <property type="entry name" value="WD40_repeat_CS"/>
</dbReference>
<dbReference type="InterPro" id="IPR020472">
    <property type="entry name" value="WD40_PAC1"/>
</dbReference>
<comment type="caution">
    <text evidence="4">The sequence shown here is derived from an EMBL/GenBank/DDBJ whole genome shotgun (WGS) entry which is preliminary data.</text>
</comment>
<dbReference type="PROSITE" id="PS00678">
    <property type="entry name" value="WD_REPEATS_1"/>
    <property type="match status" value="3"/>
</dbReference>
<evidence type="ECO:0000313" key="4">
    <source>
        <dbReference type="EMBL" id="KAJ2750225.1"/>
    </source>
</evidence>
<dbReference type="PROSITE" id="PS50082">
    <property type="entry name" value="WD_REPEATS_2"/>
    <property type="match status" value="4"/>
</dbReference>
<dbReference type="SUPFAM" id="SSF50998">
    <property type="entry name" value="Quinoprotein alcohol dehydrogenase-like"/>
    <property type="match status" value="1"/>
</dbReference>
<dbReference type="Gene3D" id="2.130.10.10">
    <property type="entry name" value="YVTN repeat-like/Quinoprotein amine dehydrogenase"/>
    <property type="match status" value="2"/>
</dbReference>
<dbReference type="PROSITE" id="PS50294">
    <property type="entry name" value="WD_REPEATS_REGION"/>
    <property type="match status" value="4"/>
</dbReference>
<dbReference type="Pfam" id="PF00400">
    <property type="entry name" value="WD40"/>
    <property type="match status" value="5"/>
</dbReference>
<keyword evidence="2" id="KW-0677">Repeat</keyword>